<organism evidence="2 3">
    <name type="scientific">Paenalkalicoccus suaedae</name>
    <dbReference type="NCBI Taxonomy" id="2592382"/>
    <lineage>
        <taxon>Bacteria</taxon>
        <taxon>Bacillati</taxon>
        <taxon>Bacillota</taxon>
        <taxon>Bacilli</taxon>
        <taxon>Bacillales</taxon>
        <taxon>Bacillaceae</taxon>
        <taxon>Paenalkalicoccus</taxon>
    </lineage>
</organism>
<evidence type="ECO:0000313" key="2">
    <source>
        <dbReference type="EMBL" id="QKS71868.1"/>
    </source>
</evidence>
<dbReference type="AlphaFoldDB" id="A0A859FGB8"/>
<sequence>MTSIFTRMKETIKKDWQGMQSEYQETNPLKSLQHFLQSGEQEADKVKALIAKQYAIKEEFTEELQQADAMIQKRSEQLVVAEEAEDEELIAYAEKDLHAYQERAERLKHGEEEAIKQIRHLERKLEEMNHKLADMRIRQMELNSRENVSRAESYMRQATEQREASFLPADQPSDTEQTPQLKLADQTFDQRILLLKNQQQKDN</sequence>
<dbReference type="RefSeq" id="WP_176009851.1">
    <property type="nucleotide sequence ID" value="NZ_CP041372.2"/>
</dbReference>
<name>A0A859FGB8_9BACI</name>
<feature type="region of interest" description="Disordered" evidence="1">
    <location>
        <begin position="144"/>
        <end position="184"/>
    </location>
</feature>
<protein>
    <submittedName>
        <fullName evidence="2">PspA/IM30 family protein</fullName>
    </submittedName>
</protein>
<reference evidence="3" key="1">
    <citation type="submission" date="2019-07" db="EMBL/GenBank/DDBJ databases">
        <title>Bacillus alkalisoli sp. nov. isolated from saline soil.</title>
        <authorList>
            <person name="Sun J.-Q."/>
            <person name="Xu L."/>
        </authorList>
    </citation>
    <scope>NUCLEOTIDE SEQUENCE [LARGE SCALE GENOMIC DNA]</scope>
    <source>
        <strain evidence="3">M4U3P1</strain>
    </source>
</reference>
<keyword evidence="3" id="KW-1185">Reference proteome</keyword>
<dbReference type="Proteomes" id="UP000318138">
    <property type="component" value="Chromosome"/>
</dbReference>
<gene>
    <name evidence="2" type="ORF">FLK61_34950</name>
</gene>
<dbReference type="KEGG" id="psua:FLK61_34950"/>
<accession>A0A859FGB8</accession>
<dbReference type="EMBL" id="CP041372">
    <property type="protein sequence ID" value="QKS71868.1"/>
    <property type="molecule type" value="Genomic_DNA"/>
</dbReference>
<proteinExistence type="predicted"/>
<evidence type="ECO:0000313" key="3">
    <source>
        <dbReference type="Proteomes" id="UP000318138"/>
    </source>
</evidence>
<evidence type="ECO:0000256" key="1">
    <source>
        <dbReference type="SAM" id="MobiDB-lite"/>
    </source>
</evidence>